<proteinExistence type="predicted"/>
<evidence type="ECO:0000313" key="1">
    <source>
        <dbReference type="EMBL" id="MBY70419.1"/>
    </source>
</evidence>
<name>A0A2S2PYC0_9HEMI</name>
<accession>A0A2S2PYC0</accession>
<dbReference type="EMBL" id="GGMS01001216">
    <property type="protein sequence ID" value="MBY70419.1"/>
    <property type="molecule type" value="Transcribed_RNA"/>
</dbReference>
<dbReference type="AlphaFoldDB" id="A0A2S2PYC0"/>
<gene>
    <name evidence="1" type="ORF">g.29990</name>
</gene>
<protein>
    <submittedName>
        <fullName evidence="1">Uncharacterized protein</fullName>
    </submittedName>
</protein>
<organism evidence="1">
    <name type="scientific">Sipha flava</name>
    <name type="common">yellow sugarcane aphid</name>
    <dbReference type="NCBI Taxonomy" id="143950"/>
    <lineage>
        <taxon>Eukaryota</taxon>
        <taxon>Metazoa</taxon>
        <taxon>Ecdysozoa</taxon>
        <taxon>Arthropoda</taxon>
        <taxon>Hexapoda</taxon>
        <taxon>Insecta</taxon>
        <taxon>Pterygota</taxon>
        <taxon>Neoptera</taxon>
        <taxon>Paraneoptera</taxon>
        <taxon>Hemiptera</taxon>
        <taxon>Sternorrhyncha</taxon>
        <taxon>Aphidomorpha</taxon>
        <taxon>Aphidoidea</taxon>
        <taxon>Aphididae</taxon>
        <taxon>Sipha</taxon>
    </lineage>
</organism>
<sequence length="111" mass="13156">MTHHLLFHNPIFFLKTYFYDEIEEYCQKISNIIKVMSKIKKLKIEQILESRIIIDEFFKAIIAFDNNLINLNKEKVVDFCLMKDKISFLSIFLSFQNNLAAMKNLVTSINS</sequence>
<reference evidence="1" key="1">
    <citation type="submission" date="2018-04" db="EMBL/GenBank/DDBJ databases">
        <title>Transcriptome assembly of Sipha flava.</title>
        <authorList>
            <person name="Scully E.D."/>
            <person name="Geib S.M."/>
            <person name="Palmer N.A."/>
            <person name="Koch K."/>
            <person name="Bradshaw J."/>
            <person name="Heng-Moss T."/>
            <person name="Sarath G."/>
        </authorList>
    </citation>
    <scope>NUCLEOTIDE SEQUENCE</scope>
</reference>